<accession>A0ABY4GR16</accession>
<organism evidence="8 9">
    <name type="scientific">Gracilibacillus salinarum</name>
    <dbReference type="NCBI Taxonomy" id="2932255"/>
    <lineage>
        <taxon>Bacteria</taxon>
        <taxon>Bacillati</taxon>
        <taxon>Bacillota</taxon>
        <taxon>Bacilli</taxon>
        <taxon>Bacillales</taxon>
        <taxon>Bacillaceae</taxon>
        <taxon>Gracilibacillus</taxon>
    </lineage>
</organism>
<feature type="transmembrane region" description="Helical" evidence="6">
    <location>
        <begin position="277"/>
        <end position="296"/>
    </location>
</feature>
<dbReference type="PANTHER" id="PTHR30294:SF29">
    <property type="entry name" value="MULTIDRUG ABC TRANSPORTER PERMEASE YBHS-RELATED"/>
    <property type="match status" value="1"/>
</dbReference>
<protein>
    <submittedName>
        <fullName evidence="8">ABC transporter permease</fullName>
    </submittedName>
</protein>
<feature type="transmembrane region" description="Helical" evidence="6">
    <location>
        <begin position="21"/>
        <end position="42"/>
    </location>
</feature>
<dbReference type="Proteomes" id="UP000831537">
    <property type="component" value="Chromosome"/>
</dbReference>
<dbReference type="Pfam" id="PF12698">
    <property type="entry name" value="ABC2_membrane_3"/>
    <property type="match status" value="1"/>
</dbReference>
<sequence length="419" mass="46191">MNKFWTVFGHTYLSKVKSKSFIITTAIFLVFIVAFSNIQSIMEMFNSEDTDRVAVVSEQTELVDVLSERLESDVELESFDGTLDEAKEAVTNEDYTAALVIEETEDGLPGATYYSTDYSNQALQGSLENQLQQIKVEMATNQSGIDPTIIASIYEPVQFENELIATGDGSTDDVKTEEELSGARGLVYVILFLLYFAVITYGNMIAMDIANEKTSRVMEILISSSSPVSQMFAKILGIGLVGLTQIVAFLAVGYIMITQKQDQFAGEFFETFGLSDINIATFVYAIIFFLLGYFLYATLSAMLGSLVSRTEDVQQLMMPVILLIVAAFMISMFGLSSPDSTFVVVSSYIPFFSPMAMFLRVGLLDIAIWEVGLSILILIASIIIFAVIGAKIYRGGVLMYGPSSSLKDFKKALQLSKKD</sequence>
<feature type="transmembrane region" description="Helical" evidence="6">
    <location>
        <begin position="186"/>
        <end position="210"/>
    </location>
</feature>
<dbReference type="InterPro" id="IPR051449">
    <property type="entry name" value="ABC-2_transporter_component"/>
</dbReference>
<name>A0ABY4GR16_9BACI</name>
<evidence type="ECO:0000259" key="7">
    <source>
        <dbReference type="Pfam" id="PF12698"/>
    </source>
</evidence>
<evidence type="ECO:0000256" key="3">
    <source>
        <dbReference type="ARBA" id="ARBA00022692"/>
    </source>
</evidence>
<keyword evidence="3 6" id="KW-0812">Transmembrane</keyword>
<feature type="transmembrane region" description="Helical" evidence="6">
    <location>
        <begin position="231"/>
        <end position="257"/>
    </location>
</feature>
<keyword evidence="9" id="KW-1185">Reference proteome</keyword>
<keyword evidence="5 6" id="KW-0472">Membrane</keyword>
<comment type="subcellular location">
    <subcellularLocation>
        <location evidence="1">Cell membrane</location>
        <topology evidence="1">Multi-pass membrane protein</topology>
    </subcellularLocation>
</comment>
<evidence type="ECO:0000313" key="9">
    <source>
        <dbReference type="Proteomes" id="UP000831537"/>
    </source>
</evidence>
<evidence type="ECO:0000256" key="6">
    <source>
        <dbReference type="SAM" id="Phobius"/>
    </source>
</evidence>
<keyword evidence="4 6" id="KW-1133">Transmembrane helix</keyword>
<dbReference type="PANTHER" id="PTHR30294">
    <property type="entry name" value="MEMBRANE COMPONENT OF ABC TRANSPORTER YHHJ-RELATED"/>
    <property type="match status" value="1"/>
</dbReference>
<dbReference type="InterPro" id="IPR013525">
    <property type="entry name" value="ABC2_TM"/>
</dbReference>
<evidence type="ECO:0000256" key="2">
    <source>
        <dbReference type="ARBA" id="ARBA00022475"/>
    </source>
</evidence>
<dbReference type="RefSeq" id="WP_244746991.1">
    <property type="nucleotide sequence ID" value="NZ_CP095071.1"/>
</dbReference>
<evidence type="ECO:0000313" key="8">
    <source>
        <dbReference type="EMBL" id="UOQ86626.1"/>
    </source>
</evidence>
<evidence type="ECO:0000256" key="5">
    <source>
        <dbReference type="ARBA" id="ARBA00023136"/>
    </source>
</evidence>
<proteinExistence type="predicted"/>
<gene>
    <name evidence="8" type="ORF">MUN87_06985</name>
</gene>
<keyword evidence="2" id="KW-1003">Cell membrane</keyword>
<feature type="domain" description="ABC-2 type transporter transmembrane" evidence="7">
    <location>
        <begin position="19"/>
        <end position="390"/>
    </location>
</feature>
<evidence type="ECO:0000256" key="1">
    <source>
        <dbReference type="ARBA" id="ARBA00004651"/>
    </source>
</evidence>
<dbReference type="EMBL" id="CP095071">
    <property type="protein sequence ID" value="UOQ86626.1"/>
    <property type="molecule type" value="Genomic_DNA"/>
</dbReference>
<feature type="transmembrane region" description="Helical" evidence="6">
    <location>
        <begin position="341"/>
        <end position="359"/>
    </location>
</feature>
<evidence type="ECO:0000256" key="4">
    <source>
        <dbReference type="ARBA" id="ARBA00022989"/>
    </source>
</evidence>
<feature type="transmembrane region" description="Helical" evidence="6">
    <location>
        <begin position="316"/>
        <end position="335"/>
    </location>
</feature>
<reference evidence="8 9" key="1">
    <citation type="submission" date="2022-04" db="EMBL/GenBank/DDBJ databases">
        <title>Gracilibacillus sp. isolated from saltern.</title>
        <authorList>
            <person name="Won M."/>
            <person name="Lee C.-M."/>
            <person name="Woen H.-Y."/>
            <person name="Kwon S.-W."/>
        </authorList>
    </citation>
    <scope>NUCLEOTIDE SEQUENCE [LARGE SCALE GENOMIC DNA]</scope>
    <source>
        <strain evidence="8 9">SSPM10-3</strain>
    </source>
</reference>
<feature type="transmembrane region" description="Helical" evidence="6">
    <location>
        <begin position="371"/>
        <end position="393"/>
    </location>
</feature>